<proteinExistence type="predicted"/>
<reference evidence="1 2" key="1">
    <citation type="submission" date="2024-09" db="EMBL/GenBank/DDBJ databases">
        <authorList>
            <person name="Sun Q."/>
            <person name="Mori K."/>
        </authorList>
    </citation>
    <scope>NUCLEOTIDE SEQUENCE [LARGE SCALE GENOMIC DNA]</scope>
    <source>
        <strain evidence="1 2">JCM 9626</strain>
    </source>
</reference>
<name>A0ABV5KCV6_9ACTN</name>
<accession>A0ABV5KCV6</accession>
<evidence type="ECO:0000313" key="1">
    <source>
        <dbReference type="EMBL" id="MFB9313479.1"/>
    </source>
</evidence>
<comment type="caution">
    <text evidence="1">The sequence shown here is derived from an EMBL/GenBank/DDBJ whole genome shotgun (WGS) entry which is preliminary data.</text>
</comment>
<dbReference type="EMBL" id="JBHMDG010000012">
    <property type="protein sequence ID" value="MFB9313479.1"/>
    <property type="molecule type" value="Genomic_DNA"/>
</dbReference>
<sequence length="144" mass="16568">MSLQLTPRPPDDQIRAILGGNTFRWAVDQLPTGVSIDEVRFVDLISVTREDVDRWVERHGLASTSVRDDRYDGAEGLYVLPEGGGWVVFYSERGQRSFAHRFVTRAEARRWLVDHLYDSARTSLNHRWWHAHPDARPVSIGDMP</sequence>
<evidence type="ECO:0000313" key="2">
    <source>
        <dbReference type="Proteomes" id="UP001589750"/>
    </source>
</evidence>
<keyword evidence="2" id="KW-1185">Reference proteome</keyword>
<dbReference type="Proteomes" id="UP001589750">
    <property type="component" value="Unassembled WGS sequence"/>
</dbReference>
<dbReference type="RefSeq" id="WP_379141411.1">
    <property type="nucleotide sequence ID" value="NZ_JBHMDG010000012.1"/>
</dbReference>
<gene>
    <name evidence="1" type="ORF">ACFFRI_10535</name>
</gene>
<protein>
    <submittedName>
        <fullName evidence="1">Uncharacterized protein</fullName>
    </submittedName>
</protein>
<organism evidence="1 2">
    <name type="scientific">Nocardioides plantarum</name>
    <dbReference type="NCBI Taxonomy" id="29299"/>
    <lineage>
        <taxon>Bacteria</taxon>
        <taxon>Bacillati</taxon>
        <taxon>Actinomycetota</taxon>
        <taxon>Actinomycetes</taxon>
        <taxon>Propionibacteriales</taxon>
        <taxon>Nocardioidaceae</taxon>
        <taxon>Nocardioides</taxon>
    </lineage>
</organism>